<comment type="caution">
    <text evidence="5">The sequence shown here is derived from an EMBL/GenBank/DDBJ whole genome shotgun (WGS) entry which is preliminary data.</text>
</comment>
<reference evidence="5 6" key="1">
    <citation type="submission" date="2019-06" db="EMBL/GenBank/DDBJ databases">
        <title>Whole genome shotgun sequence of Pseudonocardia hydrocarbonoxydans NBRC 14498.</title>
        <authorList>
            <person name="Hosoyama A."/>
            <person name="Uohara A."/>
            <person name="Ohji S."/>
            <person name="Ichikawa N."/>
        </authorList>
    </citation>
    <scope>NUCLEOTIDE SEQUENCE [LARGE SCALE GENOMIC DNA]</scope>
    <source>
        <strain evidence="5 6">NBRC 14498</strain>
    </source>
</reference>
<dbReference type="Proteomes" id="UP000320338">
    <property type="component" value="Unassembled WGS sequence"/>
</dbReference>
<dbReference type="InterPro" id="IPR000073">
    <property type="entry name" value="AB_hydrolase_1"/>
</dbReference>
<comment type="similarity">
    <text evidence="1">Belongs to the peptidase S33 family.</text>
</comment>
<dbReference type="SUPFAM" id="SSF53474">
    <property type="entry name" value="alpha/beta-Hydrolases"/>
    <property type="match status" value="1"/>
</dbReference>
<dbReference type="AlphaFoldDB" id="A0A4Y3WME4"/>
<keyword evidence="3 5" id="KW-0378">Hydrolase</keyword>
<accession>A0A4Y3WME4</accession>
<dbReference type="PANTHER" id="PTHR43248:SF29">
    <property type="entry name" value="TRIPEPTIDYL AMINOPEPTIDASE"/>
    <property type="match status" value="1"/>
</dbReference>
<evidence type="ECO:0000256" key="3">
    <source>
        <dbReference type="ARBA" id="ARBA00022801"/>
    </source>
</evidence>
<keyword evidence="6" id="KW-1185">Reference proteome</keyword>
<name>A0A4Y3WME4_9PSEU</name>
<dbReference type="EMBL" id="BJNG01000016">
    <property type="protein sequence ID" value="GEC19965.1"/>
    <property type="molecule type" value="Genomic_DNA"/>
</dbReference>
<dbReference type="GO" id="GO:0016787">
    <property type="term" value="F:hydrolase activity"/>
    <property type="evidence" value="ECO:0007669"/>
    <property type="project" value="UniProtKB-KW"/>
</dbReference>
<evidence type="ECO:0000313" key="5">
    <source>
        <dbReference type="EMBL" id="GEC19965.1"/>
    </source>
</evidence>
<dbReference type="Gene3D" id="3.40.50.1820">
    <property type="entry name" value="alpha/beta hydrolase"/>
    <property type="match status" value="1"/>
</dbReference>
<evidence type="ECO:0000256" key="2">
    <source>
        <dbReference type="ARBA" id="ARBA00022729"/>
    </source>
</evidence>
<evidence type="ECO:0000256" key="1">
    <source>
        <dbReference type="ARBA" id="ARBA00010088"/>
    </source>
</evidence>
<dbReference type="Pfam" id="PF00561">
    <property type="entry name" value="Abhydrolase_1"/>
    <property type="match status" value="1"/>
</dbReference>
<organism evidence="5 6">
    <name type="scientific">Pseudonocardia hydrocarbonoxydans</name>
    <dbReference type="NCBI Taxonomy" id="76726"/>
    <lineage>
        <taxon>Bacteria</taxon>
        <taxon>Bacillati</taxon>
        <taxon>Actinomycetota</taxon>
        <taxon>Actinomycetes</taxon>
        <taxon>Pseudonocardiales</taxon>
        <taxon>Pseudonocardiaceae</taxon>
        <taxon>Pseudonocardia</taxon>
    </lineage>
</organism>
<dbReference type="InterPro" id="IPR051601">
    <property type="entry name" value="Serine_prot/Carboxylest_S33"/>
</dbReference>
<evidence type="ECO:0000313" key="6">
    <source>
        <dbReference type="Proteomes" id="UP000320338"/>
    </source>
</evidence>
<dbReference type="InterPro" id="IPR029058">
    <property type="entry name" value="AB_hydrolase_fold"/>
</dbReference>
<dbReference type="PANTHER" id="PTHR43248">
    <property type="entry name" value="2-SUCCINYL-6-HYDROXY-2,4-CYCLOHEXADIENE-1-CARBOXYLATE SYNTHASE"/>
    <property type="match status" value="1"/>
</dbReference>
<evidence type="ECO:0000259" key="4">
    <source>
        <dbReference type="Pfam" id="PF00561"/>
    </source>
</evidence>
<keyword evidence="2" id="KW-0732">Signal</keyword>
<protein>
    <submittedName>
        <fullName evidence="5">Alpha/beta hydrolase</fullName>
    </submittedName>
</protein>
<proteinExistence type="inferred from homology"/>
<sequence>MLGEMDARRVAAPAAALAVVALVAGCTTTTAGRGSAAGTAAPPGLEAFYGQEPEWGPCAPFAVTPDDADAYADPALDCARVTVPLDYADPDGRTAEIAMLRKRATGDRIGSLLTNPGGPGASGMSFAPSLAGSLAGTPLAERFDLIGFDPRGVGSSEPAIDCETDAERDEERADLDVDGSPEGVAIAEADSQEFVDRCVERVGLDVLANVGTRDVVRDLDVLRSALGDEKLTFLGYSYGTFIGAEYAEAFPANVRALVLDGAVDPAQDAVESLVAQGAGFQLAFDAFAADCAAQPGCAIGPDPAAAVERFRALVLPLYDAPAAVGDGRRLGYTDAMTGVVQALYSEELWEILRIGLQELTVGQGRVLMLLADLYESRAEDGSYSNDLEAFPVISCVDEERITDPAVFLEIDTRYREVAPFRDDGRGPSSARPPCAFWPVPPTTEPALPVVEGLPPVLVISVTGDPATPYEAGVRLADQIGGTLLSVEGNQHTVALSGVPCVDDLVTRYLVDLEVPADGASCVI</sequence>
<feature type="domain" description="AB hydrolase-1" evidence="4">
    <location>
        <begin position="112"/>
        <end position="494"/>
    </location>
</feature>
<gene>
    <name evidence="5" type="ORF">PHY01_22480</name>
</gene>